<organism evidence="1 2">
    <name type="scientific">Tritrichomonas musculus</name>
    <dbReference type="NCBI Taxonomy" id="1915356"/>
    <lineage>
        <taxon>Eukaryota</taxon>
        <taxon>Metamonada</taxon>
        <taxon>Parabasalia</taxon>
        <taxon>Tritrichomonadida</taxon>
        <taxon>Tritrichomonadidae</taxon>
        <taxon>Tritrichomonas</taxon>
    </lineage>
</organism>
<evidence type="ECO:0000313" key="2">
    <source>
        <dbReference type="Proteomes" id="UP001470230"/>
    </source>
</evidence>
<accession>A0ABR2GT64</accession>
<name>A0ABR2GT64_9EUKA</name>
<gene>
    <name evidence="1" type="ORF">M9Y10_037189</name>
</gene>
<dbReference type="EMBL" id="JAPFFF010000062">
    <property type="protein sequence ID" value="KAK8837134.1"/>
    <property type="molecule type" value="Genomic_DNA"/>
</dbReference>
<evidence type="ECO:0000313" key="1">
    <source>
        <dbReference type="EMBL" id="KAK8837134.1"/>
    </source>
</evidence>
<keyword evidence="2" id="KW-1185">Reference proteome</keyword>
<proteinExistence type="predicted"/>
<comment type="caution">
    <text evidence="1">The sequence shown here is derived from an EMBL/GenBank/DDBJ whole genome shotgun (WGS) entry which is preliminary data.</text>
</comment>
<protein>
    <submittedName>
        <fullName evidence="1">Uncharacterized protein</fullName>
    </submittedName>
</protein>
<dbReference type="Proteomes" id="UP001470230">
    <property type="component" value="Unassembled WGS sequence"/>
</dbReference>
<reference evidence="1 2" key="1">
    <citation type="submission" date="2024-04" db="EMBL/GenBank/DDBJ databases">
        <title>Tritrichomonas musculus Genome.</title>
        <authorList>
            <person name="Alves-Ferreira E."/>
            <person name="Grigg M."/>
            <person name="Lorenzi H."/>
            <person name="Galac M."/>
        </authorList>
    </citation>
    <scope>NUCLEOTIDE SEQUENCE [LARGE SCALE GENOMIC DNA]</scope>
    <source>
        <strain evidence="1 2">EAF2021</strain>
    </source>
</reference>
<sequence>MGFKEFISNGWNKVQEGVGQVGKWLGDHQSVLTGLGKGAEMLGTAGVPFASAIGKGLNMAADIGKNYNEDKAFKESGEMKKAESNVYKEYLGKMKNQLEQPVAQQTLTSYGNILPLGHSAIDKINYKYNPYQIKPTVFKNEMEFEKNVRKTKTKKKGAKKIKH</sequence>